<dbReference type="EMBL" id="KZ293418">
    <property type="protein sequence ID" value="PBK74812.1"/>
    <property type="molecule type" value="Genomic_DNA"/>
</dbReference>
<name>A0A2H3C6F4_9AGAR</name>
<gene>
    <name evidence="1" type="ORF">ARMSODRAFT_950866</name>
</gene>
<proteinExistence type="predicted"/>
<protein>
    <submittedName>
        <fullName evidence="1">Uncharacterized protein</fullName>
    </submittedName>
</protein>
<organism evidence="1 2">
    <name type="scientific">Armillaria solidipes</name>
    <dbReference type="NCBI Taxonomy" id="1076256"/>
    <lineage>
        <taxon>Eukaryota</taxon>
        <taxon>Fungi</taxon>
        <taxon>Dikarya</taxon>
        <taxon>Basidiomycota</taxon>
        <taxon>Agaricomycotina</taxon>
        <taxon>Agaricomycetes</taxon>
        <taxon>Agaricomycetidae</taxon>
        <taxon>Agaricales</taxon>
        <taxon>Marasmiineae</taxon>
        <taxon>Physalacriaceae</taxon>
        <taxon>Armillaria</taxon>
    </lineage>
</organism>
<dbReference type="AlphaFoldDB" id="A0A2H3C6F4"/>
<keyword evidence="2" id="KW-1185">Reference proteome</keyword>
<evidence type="ECO:0000313" key="1">
    <source>
        <dbReference type="EMBL" id="PBK74812.1"/>
    </source>
</evidence>
<dbReference type="Proteomes" id="UP000218334">
    <property type="component" value="Unassembled WGS sequence"/>
</dbReference>
<evidence type="ECO:0000313" key="2">
    <source>
        <dbReference type="Proteomes" id="UP000218334"/>
    </source>
</evidence>
<accession>A0A2H3C6F4</accession>
<reference evidence="2" key="1">
    <citation type="journal article" date="2017" name="Nat. Ecol. Evol.">
        <title>Genome expansion and lineage-specific genetic innovations in the forest pathogenic fungi Armillaria.</title>
        <authorList>
            <person name="Sipos G."/>
            <person name="Prasanna A.N."/>
            <person name="Walter M.C."/>
            <person name="O'Connor E."/>
            <person name="Balint B."/>
            <person name="Krizsan K."/>
            <person name="Kiss B."/>
            <person name="Hess J."/>
            <person name="Varga T."/>
            <person name="Slot J."/>
            <person name="Riley R."/>
            <person name="Boka B."/>
            <person name="Rigling D."/>
            <person name="Barry K."/>
            <person name="Lee J."/>
            <person name="Mihaltcheva S."/>
            <person name="LaButti K."/>
            <person name="Lipzen A."/>
            <person name="Waldron R."/>
            <person name="Moloney N.M."/>
            <person name="Sperisen C."/>
            <person name="Kredics L."/>
            <person name="Vagvoelgyi C."/>
            <person name="Patrignani A."/>
            <person name="Fitzpatrick D."/>
            <person name="Nagy I."/>
            <person name="Doyle S."/>
            <person name="Anderson J.B."/>
            <person name="Grigoriev I.V."/>
            <person name="Gueldener U."/>
            <person name="Muensterkoetter M."/>
            <person name="Nagy L.G."/>
        </authorList>
    </citation>
    <scope>NUCLEOTIDE SEQUENCE [LARGE SCALE GENOMIC DNA]</scope>
    <source>
        <strain evidence="2">28-4</strain>
    </source>
</reference>
<sequence>MTLIHLRFPRCSLLYWMMRSEVRIVSFISLGGVTANSVQLASRVTAYADAPITVLGTTYSLVWILKKTVWRPDKSGRIS</sequence>